<evidence type="ECO:0000313" key="3">
    <source>
        <dbReference type="Proteomes" id="UP000192674"/>
    </source>
</evidence>
<dbReference type="OrthoDB" id="3690421at2"/>
<gene>
    <name evidence="2" type="ORF">SAMN05661093_02654</name>
</gene>
<name>A0A1W2CYW1_KIBAR</name>
<feature type="transmembrane region" description="Helical" evidence="1">
    <location>
        <begin position="103"/>
        <end position="132"/>
    </location>
</feature>
<evidence type="ECO:0000256" key="1">
    <source>
        <dbReference type="SAM" id="Phobius"/>
    </source>
</evidence>
<protein>
    <submittedName>
        <fullName evidence="2">Uncharacterized protein</fullName>
    </submittedName>
</protein>
<dbReference type="AlphaFoldDB" id="A0A1W2CYW1"/>
<feature type="transmembrane region" description="Helical" evidence="1">
    <location>
        <begin position="20"/>
        <end position="40"/>
    </location>
</feature>
<keyword evidence="1" id="KW-0812">Transmembrane</keyword>
<keyword evidence="1" id="KW-0472">Membrane</keyword>
<sequence length="260" mass="27718">MNAYRVATRYSLVELARNQLAALVLVFLIPIAISLAYFVITREVLTFRLRTTGTPIQAAGQQATTISCALNAVSLLVGFAMFASAHRAGAFDRRLAGAGYSRLALVLAKLTTLLVAAVIVGGYATAWIAWYWSIQQPVLLWTGMFLTGVVYGAIGLFFALFLPGELEGMFIIILITVIDNVLQNPITNPASDAGVVTLLPGYGAMQTCLAAGFTDTAPVSPILLSLGWAAAFGAIAFGTFVVRTRNRTRAWLPALASAVR</sequence>
<feature type="transmembrane region" description="Helical" evidence="1">
    <location>
        <begin position="138"/>
        <end position="162"/>
    </location>
</feature>
<dbReference type="RefSeq" id="WP_033384288.1">
    <property type="nucleotide sequence ID" value="NZ_FWXV01000002.1"/>
</dbReference>
<proteinExistence type="predicted"/>
<reference evidence="2 3" key="1">
    <citation type="submission" date="2017-04" db="EMBL/GenBank/DDBJ databases">
        <authorList>
            <person name="Afonso C.L."/>
            <person name="Miller P.J."/>
            <person name="Scott M.A."/>
            <person name="Spackman E."/>
            <person name="Goraichik I."/>
            <person name="Dimitrov K.M."/>
            <person name="Suarez D.L."/>
            <person name="Swayne D.E."/>
        </authorList>
    </citation>
    <scope>NUCLEOTIDE SEQUENCE [LARGE SCALE GENOMIC DNA]</scope>
    <source>
        <strain evidence="2 3">DSM 43828</strain>
    </source>
</reference>
<dbReference type="EMBL" id="FWXV01000002">
    <property type="protein sequence ID" value="SMC90360.1"/>
    <property type="molecule type" value="Genomic_DNA"/>
</dbReference>
<feature type="transmembrane region" description="Helical" evidence="1">
    <location>
        <begin position="60"/>
        <end position="82"/>
    </location>
</feature>
<dbReference type="Proteomes" id="UP000192674">
    <property type="component" value="Unassembled WGS sequence"/>
</dbReference>
<keyword evidence="1" id="KW-1133">Transmembrane helix</keyword>
<organism evidence="2 3">
    <name type="scientific">Kibdelosporangium aridum</name>
    <dbReference type="NCBI Taxonomy" id="2030"/>
    <lineage>
        <taxon>Bacteria</taxon>
        <taxon>Bacillati</taxon>
        <taxon>Actinomycetota</taxon>
        <taxon>Actinomycetes</taxon>
        <taxon>Pseudonocardiales</taxon>
        <taxon>Pseudonocardiaceae</taxon>
        <taxon>Kibdelosporangium</taxon>
    </lineage>
</organism>
<feature type="transmembrane region" description="Helical" evidence="1">
    <location>
        <begin position="222"/>
        <end position="242"/>
    </location>
</feature>
<keyword evidence="3" id="KW-1185">Reference proteome</keyword>
<evidence type="ECO:0000313" key="2">
    <source>
        <dbReference type="EMBL" id="SMC90360.1"/>
    </source>
</evidence>
<accession>A0A1W2CYW1</accession>